<dbReference type="Proteomes" id="UP000541444">
    <property type="component" value="Unassembled WGS sequence"/>
</dbReference>
<feature type="compositionally biased region" description="Low complexity" evidence="1">
    <location>
        <begin position="75"/>
        <end position="96"/>
    </location>
</feature>
<evidence type="ECO:0000313" key="3">
    <source>
        <dbReference type="Proteomes" id="UP000541444"/>
    </source>
</evidence>
<protein>
    <submittedName>
        <fullName evidence="2">Uncharacterized protein</fullName>
    </submittedName>
</protein>
<dbReference type="EMBL" id="JACGCM010001272">
    <property type="protein sequence ID" value="KAF6157662.1"/>
    <property type="molecule type" value="Genomic_DNA"/>
</dbReference>
<evidence type="ECO:0000313" key="2">
    <source>
        <dbReference type="EMBL" id="KAF6157662.1"/>
    </source>
</evidence>
<gene>
    <name evidence="2" type="ORF">GIB67_037235</name>
</gene>
<evidence type="ECO:0000256" key="1">
    <source>
        <dbReference type="SAM" id="MobiDB-lite"/>
    </source>
</evidence>
<accession>A0A7J7MS85</accession>
<reference evidence="2 3" key="1">
    <citation type="journal article" date="2020" name="IScience">
        <title>Genome Sequencing of the Endangered Kingdonia uniflora (Circaeasteraceae, Ranunculales) Reveals Potential Mechanisms of Evolutionary Specialization.</title>
        <authorList>
            <person name="Sun Y."/>
            <person name="Deng T."/>
            <person name="Zhang A."/>
            <person name="Moore M.J."/>
            <person name="Landis J.B."/>
            <person name="Lin N."/>
            <person name="Zhang H."/>
            <person name="Zhang X."/>
            <person name="Huang J."/>
            <person name="Zhang X."/>
            <person name="Sun H."/>
            <person name="Wang H."/>
        </authorList>
    </citation>
    <scope>NUCLEOTIDE SEQUENCE [LARGE SCALE GENOMIC DNA]</scope>
    <source>
        <strain evidence="2">TB1705</strain>
        <tissue evidence="2">Leaf</tissue>
    </source>
</reference>
<organism evidence="2 3">
    <name type="scientific">Kingdonia uniflora</name>
    <dbReference type="NCBI Taxonomy" id="39325"/>
    <lineage>
        <taxon>Eukaryota</taxon>
        <taxon>Viridiplantae</taxon>
        <taxon>Streptophyta</taxon>
        <taxon>Embryophyta</taxon>
        <taxon>Tracheophyta</taxon>
        <taxon>Spermatophyta</taxon>
        <taxon>Magnoliopsida</taxon>
        <taxon>Ranunculales</taxon>
        <taxon>Circaeasteraceae</taxon>
        <taxon>Kingdonia</taxon>
    </lineage>
</organism>
<comment type="caution">
    <text evidence="2">The sequence shown here is derived from an EMBL/GenBank/DDBJ whole genome shotgun (WGS) entry which is preliminary data.</text>
</comment>
<dbReference type="OrthoDB" id="778454at2759"/>
<name>A0A7J7MS85_9MAGN</name>
<dbReference type="AlphaFoldDB" id="A0A7J7MS85"/>
<sequence>MAVGKVAAPKPASIPGVCNLCNDPTHYTYRCQQLPELINSNSDHVNAILDNERRQHQNNFGRSLWQSSPAFSWRSQPQEQSSYNPPPYQQNQTYPTKQAHPVSSESTLQQFITEIKGVTQQNSKELSEIRAFTQKLDTQIGQIASQLSERENEKFPS</sequence>
<keyword evidence="3" id="KW-1185">Reference proteome</keyword>
<proteinExistence type="predicted"/>
<feature type="region of interest" description="Disordered" evidence="1">
    <location>
        <begin position="69"/>
        <end position="105"/>
    </location>
</feature>